<organism evidence="1 2">
    <name type="scientific">Mycena rosella</name>
    <name type="common">Pink bonnet</name>
    <name type="synonym">Agaricus rosellus</name>
    <dbReference type="NCBI Taxonomy" id="1033263"/>
    <lineage>
        <taxon>Eukaryota</taxon>
        <taxon>Fungi</taxon>
        <taxon>Dikarya</taxon>
        <taxon>Basidiomycota</taxon>
        <taxon>Agaricomycotina</taxon>
        <taxon>Agaricomycetes</taxon>
        <taxon>Agaricomycetidae</taxon>
        <taxon>Agaricales</taxon>
        <taxon>Marasmiineae</taxon>
        <taxon>Mycenaceae</taxon>
        <taxon>Mycena</taxon>
    </lineage>
</organism>
<name>A0AAD7DB35_MYCRO</name>
<dbReference type="Proteomes" id="UP001221757">
    <property type="component" value="Unassembled WGS sequence"/>
</dbReference>
<sequence>PPGYLFLCPGEDFHSDNPTCVRHPDCPAYWSLDPTGVERLSTEEATDLGFPSFKFAVTARVCFWDASVYDGLRQFHEAKGFDPYSQDVARYMGHRLYELSG</sequence>
<accession>A0AAD7DB35</accession>
<feature type="non-terminal residue" evidence="1">
    <location>
        <position position="1"/>
    </location>
</feature>
<gene>
    <name evidence="1" type="ORF">B0H17DRAFT_909495</name>
</gene>
<dbReference type="EMBL" id="JARKIE010000090">
    <property type="protein sequence ID" value="KAJ7687133.1"/>
    <property type="molecule type" value="Genomic_DNA"/>
</dbReference>
<evidence type="ECO:0000313" key="2">
    <source>
        <dbReference type="Proteomes" id="UP001221757"/>
    </source>
</evidence>
<keyword evidence="2" id="KW-1185">Reference proteome</keyword>
<reference evidence="1" key="1">
    <citation type="submission" date="2023-03" db="EMBL/GenBank/DDBJ databases">
        <title>Massive genome expansion in bonnet fungi (Mycena s.s.) driven by repeated elements and novel gene families across ecological guilds.</title>
        <authorList>
            <consortium name="Lawrence Berkeley National Laboratory"/>
            <person name="Harder C.B."/>
            <person name="Miyauchi S."/>
            <person name="Viragh M."/>
            <person name="Kuo A."/>
            <person name="Thoen E."/>
            <person name="Andreopoulos B."/>
            <person name="Lu D."/>
            <person name="Skrede I."/>
            <person name="Drula E."/>
            <person name="Henrissat B."/>
            <person name="Morin E."/>
            <person name="Kohler A."/>
            <person name="Barry K."/>
            <person name="LaButti K."/>
            <person name="Morin E."/>
            <person name="Salamov A."/>
            <person name="Lipzen A."/>
            <person name="Mereny Z."/>
            <person name="Hegedus B."/>
            <person name="Baldrian P."/>
            <person name="Stursova M."/>
            <person name="Weitz H."/>
            <person name="Taylor A."/>
            <person name="Grigoriev I.V."/>
            <person name="Nagy L.G."/>
            <person name="Martin F."/>
            <person name="Kauserud H."/>
        </authorList>
    </citation>
    <scope>NUCLEOTIDE SEQUENCE</scope>
    <source>
        <strain evidence="1">CBHHK067</strain>
    </source>
</reference>
<feature type="non-terminal residue" evidence="1">
    <location>
        <position position="101"/>
    </location>
</feature>
<evidence type="ECO:0000313" key="1">
    <source>
        <dbReference type="EMBL" id="KAJ7687133.1"/>
    </source>
</evidence>
<proteinExistence type="predicted"/>
<comment type="caution">
    <text evidence="1">The sequence shown here is derived from an EMBL/GenBank/DDBJ whole genome shotgun (WGS) entry which is preliminary data.</text>
</comment>
<protein>
    <submittedName>
        <fullName evidence="1">Uncharacterized protein</fullName>
    </submittedName>
</protein>
<dbReference type="AlphaFoldDB" id="A0AAD7DB35"/>